<proteinExistence type="predicted"/>
<dbReference type="Pfam" id="PF12013">
    <property type="entry name" value="OrsD"/>
    <property type="match status" value="1"/>
</dbReference>
<dbReference type="AlphaFoldDB" id="A0A0F7ZG22"/>
<organism evidence="2 3">
    <name type="scientific">Hirsutella minnesotensis 3608</name>
    <dbReference type="NCBI Taxonomy" id="1043627"/>
    <lineage>
        <taxon>Eukaryota</taxon>
        <taxon>Fungi</taxon>
        <taxon>Dikarya</taxon>
        <taxon>Ascomycota</taxon>
        <taxon>Pezizomycotina</taxon>
        <taxon>Sordariomycetes</taxon>
        <taxon>Hypocreomycetidae</taxon>
        <taxon>Hypocreales</taxon>
        <taxon>Ophiocordycipitaceae</taxon>
        <taxon>Hirsutella</taxon>
    </lineage>
</organism>
<accession>A0A0F7ZG22</accession>
<name>A0A0F7ZG22_9HYPO</name>
<evidence type="ECO:0000256" key="1">
    <source>
        <dbReference type="SAM" id="MobiDB-lite"/>
    </source>
</evidence>
<evidence type="ECO:0000313" key="2">
    <source>
        <dbReference type="EMBL" id="KJZ70136.1"/>
    </source>
</evidence>
<sequence length="232" mass="26447">MAERRAVEHAVRAIPNLLRRQDDLRRLEIPPPEIEPISCLAAPKTDGLKCGKCSFVTRQVQTMQAHCRDKHGWHNPRCRGRPTEKNVRWCGQHQRFFPSRGGSRWFEVGRTSTRHRTPAGKAARQCKPSSGKNAEPIGLAPDVSAHLRNVLERDQRYRSAENQPRVYSKAMGEGTFAATSPWLDRTHWPAMFEGCRRDILRAMTRLPNRNPSVGEYVLDSSAKDPRTATRTF</sequence>
<dbReference type="OrthoDB" id="5222260at2759"/>
<protein>
    <submittedName>
        <fullName evidence="2">Uncharacterized protein</fullName>
    </submittedName>
</protein>
<keyword evidence="3" id="KW-1185">Reference proteome</keyword>
<feature type="region of interest" description="Disordered" evidence="1">
    <location>
        <begin position="113"/>
        <end position="138"/>
    </location>
</feature>
<dbReference type="InterPro" id="IPR022698">
    <property type="entry name" value="OrsD"/>
</dbReference>
<reference evidence="2 3" key="1">
    <citation type="journal article" date="2014" name="Genome Biol. Evol.">
        <title>Comparative genomics and transcriptomics analyses reveal divergent lifestyle features of nematode endoparasitic fungus Hirsutella minnesotensis.</title>
        <authorList>
            <person name="Lai Y."/>
            <person name="Liu K."/>
            <person name="Zhang X."/>
            <person name="Zhang X."/>
            <person name="Li K."/>
            <person name="Wang N."/>
            <person name="Shu C."/>
            <person name="Wu Y."/>
            <person name="Wang C."/>
            <person name="Bushley K.E."/>
            <person name="Xiang M."/>
            <person name="Liu X."/>
        </authorList>
    </citation>
    <scope>NUCLEOTIDE SEQUENCE [LARGE SCALE GENOMIC DNA]</scope>
    <source>
        <strain evidence="2 3">3608</strain>
    </source>
</reference>
<dbReference type="EMBL" id="KQ030646">
    <property type="protein sequence ID" value="KJZ70136.1"/>
    <property type="molecule type" value="Genomic_DNA"/>
</dbReference>
<evidence type="ECO:0000313" key="3">
    <source>
        <dbReference type="Proteomes" id="UP000054481"/>
    </source>
</evidence>
<dbReference type="Proteomes" id="UP000054481">
    <property type="component" value="Unassembled WGS sequence"/>
</dbReference>
<gene>
    <name evidence="2" type="ORF">HIM_10477</name>
</gene>